<feature type="transmembrane region" description="Helical" evidence="8">
    <location>
        <begin position="120"/>
        <end position="141"/>
    </location>
</feature>
<dbReference type="PROSITE" id="PS01348">
    <property type="entry name" value="MRAY_2"/>
    <property type="match status" value="1"/>
</dbReference>
<dbReference type="EMBL" id="QJKH01000012">
    <property type="protein sequence ID" value="PXX77132.1"/>
    <property type="molecule type" value="Genomic_DNA"/>
</dbReference>
<comment type="caution">
    <text evidence="10">The sequence shown here is derived from an EMBL/GenBank/DDBJ whole genome shotgun (WGS) entry which is preliminary data.</text>
</comment>
<evidence type="ECO:0000256" key="8">
    <source>
        <dbReference type="SAM" id="Phobius"/>
    </source>
</evidence>
<comment type="subcellular location">
    <subcellularLocation>
        <location evidence="1">Cell membrane</location>
        <topology evidence="1">Multi-pass membrane protein</topology>
    </subcellularLocation>
</comment>
<gene>
    <name evidence="10" type="ORF">DES51_11272</name>
    <name evidence="9" type="ORF">MQE39_16675</name>
</gene>
<feature type="transmembrane region" description="Helical" evidence="8">
    <location>
        <begin position="6"/>
        <end position="24"/>
    </location>
</feature>
<keyword evidence="2" id="KW-1003">Cell membrane</keyword>
<feature type="transmembrane region" description="Helical" evidence="8">
    <location>
        <begin position="205"/>
        <end position="227"/>
    </location>
</feature>
<dbReference type="GO" id="GO:0044038">
    <property type="term" value="P:cell wall macromolecule biosynthetic process"/>
    <property type="evidence" value="ECO:0007669"/>
    <property type="project" value="TreeGrafter"/>
</dbReference>
<keyword evidence="7" id="KW-0460">Magnesium</keyword>
<evidence type="ECO:0000256" key="3">
    <source>
        <dbReference type="ARBA" id="ARBA00022679"/>
    </source>
</evidence>
<keyword evidence="7" id="KW-0479">Metal-binding</keyword>
<keyword evidence="4 8" id="KW-0812">Transmembrane</keyword>
<feature type="transmembrane region" description="Helical" evidence="8">
    <location>
        <begin position="70"/>
        <end position="86"/>
    </location>
</feature>
<dbReference type="Pfam" id="PF00953">
    <property type="entry name" value="Glycos_transf_4"/>
    <property type="match status" value="1"/>
</dbReference>
<protein>
    <submittedName>
        <fullName evidence="10">UDP-GlcNAc:undecaprenyl-phosphate GlcNAc-1-phosphate transferase</fullName>
    </submittedName>
    <submittedName>
        <fullName evidence="9">Undecaprenyl/decaprenyl-phosphate alpha-N-acetylglucosaminyl 1-phosphate transferase</fullName>
    </submittedName>
</protein>
<dbReference type="CDD" id="cd06853">
    <property type="entry name" value="GT_WecA_like"/>
    <property type="match status" value="1"/>
</dbReference>
<feature type="transmembrane region" description="Helical" evidence="8">
    <location>
        <begin position="308"/>
        <end position="324"/>
    </location>
</feature>
<feature type="transmembrane region" description="Helical" evidence="8">
    <location>
        <begin position="285"/>
        <end position="302"/>
    </location>
</feature>
<evidence type="ECO:0000256" key="1">
    <source>
        <dbReference type="ARBA" id="ARBA00004651"/>
    </source>
</evidence>
<dbReference type="PANTHER" id="PTHR22926">
    <property type="entry name" value="PHOSPHO-N-ACETYLMURAMOYL-PENTAPEPTIDE-TRANSFERASE"/>
    <property type="match status" value="1"/>
</dbReference>
<dbReference type="GO" id="GO:0009103">
    <property type="term" value="P:lipopolysaccharide biosynthetic process"/>
    <property type="evidence" value="ECO:0007669"/>
    <property type="project" value="TreeGrafter"/>
</dbReference>
<evidence type="ECO:0000256" key="2">
    <source>
        <dbReference type="ARBA" id="ARBA00022475"/>
    </source>
</evidence>
<dbReference type="RefSeq" id="WP_022937268.1">
    <property type="nucleotide sequence ID" value="NZ_BAABZA010000001.1"/>
</dbReference>
<evidence type="ECO:0000313" key="9">
    <source>
        <dbReference type="EMBL" id="MDY5169753.1"/>
    </source>
</evidence>
<dbReference type="PANTHER" id="PTHR22926:SF3">
    <property type="entry name" value="UNDECAPRENYL-PHOSPHATE ALPHA-N-ACETYLGLUCOSAMINYL 1-PHOSPHATE TRANSFERASE"/>
    <property type="match status" value="1"/>
</dbReference>
<proteinExistence type="predicted"/>
<dbReference type="GO" id="GO:0016780">
    <property type="term" value="F:phosphotransferase activity, for other substituted phosphate groups"/>
    <property type="evidence" value="ECO:0007669"/>
    <property type="project" value="InterPro"/>
</dbReference>
<dbReference type="GO" id="GO:0005886">
    <property type="term" value="C:plasma membrane"/>
    <property type="evidence" value="ECO:0007669"/>
    <property type="project" value="UniProtKB-SubCell"/>
</dbReference>
<dbReference type="GO" id="GO:0046872">
    <property type="term" value="F:metal ion binding"/>
    <property type="evidence" value="ECO:0007669"/>
    <property type="project" value="UniProtKB-KW"/>
</dbReference>
<feature type="transmembrane region" description="Helical" evidence="8">
    <location>
        <begin position="181"/>
        <end position="198"/>
    </location>
</feature>
<comment type="cofactor">
    <cofactor evidence="7">
        <name>Mg(2+)</name>
        <dbReference type="ChEBI" id="CHEBI:18420"/>
    </cofactor>
</comment>
<dbReference type="EMBL" id="JALDAW010000023">
    <property type="protein sequence ID" value="MDY5169753.1"/>
    <property type="molecule type" value="Genomic_DNA"/>
</dbReference>
<evidence type="ECO:0000256" key="7">
    <source>
        <dbReference type="PIRSR" id="PIRSR600715-1"/>
    </source>
</evidence>
<evidence type="ECO:0000313" key="10">
    <source>
        <dbReference type="EMBL" id="PXX77132.1"/>
    </source>
</evidence>
<dbReference type="STRING" id="1034346.GCA_000313565_00954"/>
<organism evidence="10 11">
    <name type="scientific">Dielma fastidiosa</name>
    <dbReference type="NCBI Taxonomy" id="1034346"/>
    <lineage>
        <taxon>Bacteria</taxon>
        <taxon>Bacillati</taxon>
        <taxon>Bacillota</taxon>
        <taxon>Erysipelotrichia</taxon>
        <taxon>Erysipelotrichales</taxon>
        <taxon>Erysipelotrichaceae</taxon>
        <taxon>Dielma</taxon>
    </lineage>
</organism>
<evidence type="ECO:0000256" key="5">
    <source>
        <dbReference type="ARBA" id="ARBA00022989"/>
    </source>
</evidence>
<feature type="transmembrane region" description="Helical" evidence="8">
    <location>
        <begin position="233"/>
        <end position="254"/>
    </location>
</feature>
<name>A0A2V2FF11_9FIRM</name>
<dbReference type="AlphaFoldDB" id="A0A2V2FF11"/>
<dbReference type="Proteomes" id="UP001276902">
    <property type="component" value="Unassembled WGS sequence"/>
</dbReference>
<sequence>MQWILYLLVPFVIATIATPIVKWIAKDLKAYAEMNERTIHTKIIARIGGVAIYVAFIISMAIFMKADVQIRGVLLGGTVMFIGGLIDDLVNLSPKKKFAFQIVAAMLLMFYGNVMLDKIYLPLGIVIDMGIVSFIVTFFWITGITNAINLIDGLDGLAGGICVIIMIVVASLSTIDGRTDICTMALILAGSILGFLLFNSYPASIFMGDCGALFLGFMVSAIGLMGFKSSTFITLGLPILLCAVPIVDTLSAIVRRKLSGKRFDEADKNHLHHVLMRRFGHRNTVLILYAVTASFGVAAYLYILNRALGLLCLFIMAIVVEVFLEKSHMISASYHPLTSLVDMIFKKKAPVAEETKDKE</sequence>
<feature type="transmembrane region" description="Helical" evidence="8">
    <location>
        <begin position="98"/>
        <end position="114"/>
    </location>
</feature>
<accession>A0A2V2FF11</accession>
<dbReference type="Proteomes" id="UP000247612">
    <property type="component" value="Unassembled WGS sequence"/>
</dbReference>
<keyword evidence="11" id="KW-1185">Reference proteome</keyword>
<evidence type="ECO:0000256" key="4">
    <source>
        <dbReference type="ARBA" id="ARBA00022692"/>
    </source>
</evidence>
<keyword evidence="3 10" id="KW-0808">Transferase</keyword>
<reference evidence="9" key="2">
    <citation type="submission" date="2022-03" db="EMBL/GenBank/DDBJ databases">
        <title>First case of bacteraemia caused by Dielma fastidiosa in a patient hospitalised with diverticulitis.</title>
        <authorList>
            <person name="Forman-Ankjaer B."/>
            <person name="Hvid-Jensen F."/>
            <person name="Kobel C.M."/>
            <person name="Greve T."/>
        </authorList>
    </citation>
    <scope>NUCLEOTIDE SEQUENCE</scope>
    <source>
        <strain evidence="9">AUH_DF_2021</strain>
    </source>
</reference>
<reference evidence="10 11" key="1">
    <citation type="submission" date="2018-05" db="EMBL/GenBank/DDBJ databases">
        <title>Genomic Encyclopedia of Type Strains, Phase IV (KMG-IV): sequencing the most valuable type-strain genomes for metagenomic binning, comparative biology and taxonomic classification.</title>
        <authorList>
            <person name="Goeker M."/>
        </authorList>
    </citation>
    <scope>NUCLEOTIDE SEQUENCE [LARGE SCALE GENOMIC DNA]</scope>
    <source>
        <strain evidence="10 11">JC118</strain>
    </source>
</reference>
<dbReference type="OrthoDB" id="9783652at2"/>
<dbReference type="GO" id="GO:0071555">
    <property type="term" value="P:cell wall organization"/>
    <property type="evidence" value="ECO:0007669"/>
    <property type="project" value="TreeGrafter"/>
</dbReference>
<keyword evidence="6 8" id="KW-0472">Membrane</keyword>
<feature type="transmembrane region" description="Helical" evidence="8">
    <location>
        <begin position="153"/>
        <end position="175"/>
    </location>
</feature>
<evidence type="ECO:0000313" key="11">
    <source>
        <dbReference type="Proteomes" id="UP000247612"/>
    </source>
</evidence>
<keyword evidence="5 8" id="KW-1133">Transmembrane helix</keyword>
<feature type="binding site" evidence="7">
    <location>
        <position position="149"/>
    </location>
    <ligand>
        <name>Mg(2+)</name>
        <dbReference type="ChEBI" id="CHEBI:18420"/>
    </ligand>
</feature>
<evidence type="ECO:0000256" key="6">
    <source>
        <dbReference type="ARBA" id="ARBA00023136"/>
    </source>
</evidence>
<dbReference type="InterPro" id="IPR000715">
    <property type="entry name" value="Glycosyl_transferase_4"/>
</dbReference>
<feature type="transmembrane region" description="Helical" evidence="8">
    <location>
        <begin position="44"/>
        <end position="64"/>
    </location>
</feature>
<dbReference type="InterPro" id="IPR018480">
    <property type="entry name" value="PNAcMuramoyl-5peptid_Trfase_CS"/>
</dbReference>
<feature type="binding site" evidence="7">
    <location>
        <position position="209"/>
    </location>
    <ligand>
        <name>Mg(2+)</name>
        <dbReference type="ChEBI" id="CHEBI:18420"/>
    </ligand>
</feature>